<feature type="region of interest" description="Disordered" evidence="1">
    <location>
        <begin position="285"/>
        <end position="310"/>
    </location>
</feature>
<feature type="compositionally biased region" description="Low complexity" evidence="1">
    <location>
        <begin position="299"/>
        <end position="310"/>
    </location>
</feature>
<organism evidence="4 5">
    <name type="scientific">Phyllosticta capitalensis</name>
    <dbReference type="NCBI Taxonomy" id="121624"/>
    <lineage>
        <taxon>Eukaryota</taxon>
        <taxon>Fungi</taxon>
        <taxon>Dikarya</taxon>
        <taxon>Ascomycota</taxon>
        <taxon>Pezizomycotina</taxon>
        <taxon>Dothideomycetes</taxon>
        <taxon>Dothideomycetes incertae sedis</taxon>
        <taxon>Botryosphaeriales</taxon>
        <taxon>Phyllostictaceae</taxon>
        <taxon>Phyllosticta</taxon>
    </lineage>
</organism>
<evidence type="ECO:0000259" key="3">
    <source>
        <dbReference type="Pfam" id="PF09337"/>
    </source>
</evidence>
<feature type="domain" description="N-acetyltransferase" evidence="2">
    <location>
        <begin position="110"/>
        <end position="204"/>
    </location>
</feature>
<gene>
    <name evidence="4" type="ORF">HDK90DRAFT_125197</name>
</gene>
<dbReference type="Pfam" id="PF09337">
    <property type="entry name" value="zf-H2C2"/>
    <property type="match status" value="1"/>
</dbReference>
<feature type="domain" description="Zinc finger H2C2-type histone UAS binding" evidence="3">
    <location>
        <begin position="368"/>
        <end position="402"/>
    </location>
</feature>
<dbReference type="Gene3D" id="1.10.340.70">
    <property type="match status" value="1"/>
</dbReference>
<feature type="region of interest" description="Disordered" evidence="1">
    <location>
        <begin position="600"/>
        <end position="671"/>
    </location>
</feature>
<accession>A0ABR1YYD5</accession>
<dbReference type="Proteomes" id="UP001492380">
    <property type="component" value="Unassembled WGS sequence"/>
</dbReference>
<feature type="compositionally biased region" description="Low complexity" evidence="1">
    <location>
        <begin position="348"/>
        <end position="360"/>
    </location>
</feature>
<dbReference type="Gene3D" id="3.40.630.30">
    <property type="match status" value="1"/>
</dbReference>
<evidence type="ECO:0000259" key="2">
    <source>
        <dbReference type="Pfam" id="PF00583"/>
    </source>
</evidence>
<feature type="region of interest" description="Disordered" evidence="1">
    <location>
        <begin position="342"/>
        <end position="365"/>
    </location>
</feature>
<dbReference type="InterPro" id="IPR000182">
    <property type="entry name" value="GNAT_dom"/>
</dbReference>
<feature type="region of interest" description="Disordered" evidence="1">
    <location>
        <begin position="411"/>
        <end position="459"/>
    </location>
</feature>
<comment type="caution">
    <text evidence="4">The sequence shown here is derived from an EMBL/GenBank/DDBJ whole genome shotgun (WGS) entry which is preliminary data.</text>
</comment>
<feature type="compositionally biased region" description="Low complexity" evidence="1">
    <location>
        <begin position="414"/>
        <end position="423"/>
    </location>
</feature>
<feature type="compositionally biased region" description="Pro residues" evidence="1">
    <location>
        <begin position="523"/>
        <end position="534"/>
    </location>
</feature>
<evidence type="ECO:0000256" key="1">
    <source>
        <dbReference type="SAM" id="MobiDB-lite"/>
    </source>
</evidence>
<evidence type="ECO:0008006" key="6">
    <source>
        <dbReference type="Google" id="ProtNLM"/>
    </source>
</evidence>
<dbReference type="Pfam" id="PF00583">
    <property type="entry name" value="Acetyltransf_1"/>
    <property type="match status" value="1"/>
</dbReference>
<dbReference type="InterPro" id="IPR015416">
    <property type="entry name" value="Znf_H2C2_histone_UAS-bd"/>
</dbReference>
<dbReference type="PANTHER" id="PTHR43138">
    <property type="entry name" value="ACETYLTRANSFERASE, GNAT FAMILY"/>
    <property type="match status" value="1"/>
</dbReference>
<dbReference type="EMBL" id="JBBWRZ010000002">
    <property type="protein sequence ID" value="KAK8243505.1"/>
    <property type="molecule type" value="Genomic_DNA"/>
</dbReference>
<dbReference type="SUPFAM" id="SSF55729">
    <property type="entry name" value="Acyl-CoA N-acyltransferases (Nat)"/>
    <property type="match status" value="1"/>
</dbReference>
<proteinExistence type="predicted"/>
<dbReference type="InterPro" id="IPR016181">
    <property type="entry name" value="Acyl_CoA_acyltransferase"/>
</dbReference>
<dbReference type="PANTHER" id="PTHR43138:SF2">
    <property type="entry name" value="PROTEIN SPT10"/>
    <property type="match status" value="1"/>
</dbReference>
<feature type="compositionally biased region" description="Low complexity" evidence="1">
    <location>
        <begin position="623"/>
        <end position="635"/>
    </location>
</feature>
<feature type="region of interest" description="Disordered" evidence="1">
    <location>
        <begin position="508"/>
        <end position="568"/>
    </location>
</feature>
<evidence type="ECO:0000313" key="5">
    <source>
        <dbReference type="Proteomes" id="UP001492380"/>
    </source>
</evidence>
<name>A0ABR1YYD5_9PEZI</name>
<reference evidence="4 5" key="1">
    <citation type="submission" date="2024-04" db="EMBL/GenBank/DDBJ databases">
        <title>Phyllosticta paracitricarpa is synonymous to the EU quarantine fungus P. citricarpa based on phylogenomic analyses.</title>
        <authorList>
            <consortium name="Lawrence Berkeley National Laboratory"/>
            <person name="Van Ingen-Buijs V.A."/>
            <person name="Van Westerhoven A.C."/>
            <person name="Haridas S."/>
            <person name="Skiadas P."/>
            <person name="Martin F."/>
            <person name="Groenewald J.Z."/>
            <person name="Crous P.W."/>
            <person name="Seidl M.F."/>
        </authorList>
    </citation>
    <scope>NUCLEOTIDE SEQUENCE [LARGE SCALE GENOMIC DNA]</scope>
    <source>
        <strain evidence="4 5">CBS 123374</strain>
    </source>
</reference>
<protein>
    <recommendedName>
        <fullName evidence="6">N-acetyltransferase domain-containing protein</fullName>
    </recommendedName>
</protein>
<keyword evidence="5" id="KW-1185">Reference proteome</keyword>
<evidence type="ECO:0000313" key="4">
    <source>
        <dbReference type="EMBL" id="KAK8243505.1"/>
    </source>
</evidence>
<dbReference type="InterPro" id="IPR052742">
    <property type="entry name" value="Mito_N-acetyltransferase"/>
</dbReference>
<sequence length="671" mass="72418">MPAILDDPSAPTIFRQSGGAPFPDAATPLPASIVPKPVTLRDRTTKATLIPFGSADRVPLSLVEYLCAQMNSEIERGDTYPMTAPFSVEAFGRYWFQNFGAIMVLGDVADDGQEALWRWEKEGKGWEKLCLGSFYIKPNYPGRSSHVCNAGFVVTDGARNRGVGKLMGECYLEWAPLLGYTYSVFNLVYETNVASCRIWDALGFKRIGRVPGCGNLKTQPEGHFVDAIIYGRHLGYNKEDADDERRFERIKYYLLTGKYPGDADSAEKNRLRAAVRNYTLVELGDDDHDHHDARNEPVGSAGAPGISSISTDKGTKRVKLMLGDKEVISDPRQQYEIARQFHRGGSNGSNSNNNNNNNNNAGDLQHHQHAGINKTTANVSEKYHWNRIKGTVTDVIENCAECSEKVRKKAQLKSASSSSNASAGPPPAPRTAHKSAAPAATPMSSVGAGEDHQQQQQPSFATPNAAFLGGAAFDPSGPSTGALAASSHPDMSVSASAYSHSATSPHVNGFAPASSSTAVNPDPALPPPLNPPISPTTAATMHHHDHHHQQAYQPVSQHQHDHHLYHQQNREPPSATFFFDADAAEGAAVHHHQYPHHLPDADAYRPAWRPPNPSSPVPDADADAAAAAEANLARALAHHHHQHQQDSGGDVDPSAMALDPSILEPGVDPSG</sequence>